<reference evidence="9 10" key="1">
    <citation type="submission" date="2021-07" db="EMBL/GenBank/DDBJ databases">
        <title>The Aristolochia fimbriata genome: insights into angiosperm evolution, floral development and chemical biosynthesis.</title>
        <authorList>
            <person name="Jiao Y."/>
        </authorList>
    </citation>
    <scope>NUCLEOTIDE SEQUENCE [LARGE SCALE GENOMIC DNA]</scope>
    <source>
        <strain evidence="9">IBCAS-2021</strain>
        <tissue evidence="9">Leaf</tissue>
    </source>
</reference>
<dbReference type="InterPro" id="IPR011009">
    <property type="entry name" value="Kinase-like_dom_sf"/>
</dbReference>
<dbReference type="InterPro" id="IPR050167">
    <property type="entry name" value="Ser_Thr_protein_kinase"/>
</dbReference>
<feature type="binding site" evidence="6">
    <location>
        <position position="94"/>
    </location>
    <ligand>
        <name>ATP</name>
        <dbReference type="ChEBI" id="CHEBI:30616"/>
    </ligand>
</feature>
<dbReference type="GO" id="GO:0005524">
    <property type="term" value="F:ATP binding"/>
    <property type="evidence" value="ECO:0007669"/>
    <property type="project" value="UniProtKB-UniRule"/>
</dbReference>
<dbReference type="PANTHER" id="PTHR23257:SF797">
    <property type="entry name" value="KINASE SUPERFAMILY WITH OCTICOSAPEPTIDE_PHOX_BEM1P DOMAIN-CONTAINING PROTEIN"/>
    <property type="match status" value="1"/>
</dbReference>
<keyword evidence="10" id="KW-1185">Reference proteome</keyword>
<evidence type="ECO:0000256" key="6">
    <source>
        <dbReference type="PROSITE-ProRule" id="PRU10141"/>
    </source>
</evidence>
<dbReference type="PROSITE" id="PS50011">
    <property type="entry name" value="PROTEIN_KINASE_DOM"/>
    <property type="match status" value="1"/>
</dbReference>
<dbReference type="PRINTS" id="PR00109">
    <property type="entry name" value="TYRKINASE"/>
</dbReference>
<sequence length="402" mass="45253">MEVSGRIPASVLQLLIPQPRPPSTSVDRKQEQNKKGASAALLQEDDQLQIIKKHDLQILKEVGQGFYGSVYLGKWKGSPVAAKLINSHNVLAKKIKLKEVMESFWDEARILARLNHPNIIGFYGVIMDGPEILLATVSEYMIDGALSDVLMASSSLGRVLDWWTRIRIARDVALGMEYLHANNVVHFDIKSDNIFVNLRDAQHPVSKIGDFGLSGPLNSKKLVCTGGHGRGTLQWMAPELLTGRPLFATEKLDVYSFGILMWEMLTGELPYKNVDRDLIKRGVAMGELRPQVPSWCDPQWRSIMEECWSQEPTERPSFTEIVCDLQYLLARYSFRPQQVIGRQRVIRPRELVKPTQQVEVGLPPLPASAIDEINRRIAALPLGRDVLGYQGCPPPYQLFPQI</sequence>
<dbReference type="InterPro" id="IPR008271">
    <property type="entry name" value="Ser/Thr_kinase_AS"/>
</dbReference>
<dbReference type="GO" id="GO:0005737">
    <property type="term" value="C:cytoplasm"/>
    <property type="evidence" value="ECO:0007669"/>
    <property type="project" value="TreeGrafter"/>
</dbReference>
<feature type="domain" description="Protein kinase" evidence="8">
    <location>
        <begin position="56"/>
        <end position="328"/>
    </location>
</feature>
<evidence type="ECO:0000313" key="10">
    <source>
        <dbReference type="Proteomes" id="UP000825729"/>
    </source>
</evidence>
<dbReference type="PROSITE" id="PS00108">
    <property type="entry name" value="PROTEIN_KINASE_ST"/>
    <property type="match status" value="1"/>
</dbReference>
<gene>
    <name evidence="9" type="ORF">H6P81_013529</name>
</gene>
<accession>A0AAV7EHU0</accession>
<dbReference type="Pfam" id="PF07714">
    <property type="entry name" value="PK_Tyr_Ser-Thr"/>
    <property type="match status" value="1"/>
</dbReference>
<keyword evidence="4" id="KW-0418">Kinase</keyword>
<dbReference type="AlphaFoldDB" id="A0AAV7EHU0"/>
<dbReference type="InterPro" id="IPR000719">
    <property type="entry name" value="Prot_kinase_dom"/>
</dbReference>
<dbReference type="Proteomes" id="UP000825729">
    <property type="component" value="Unassembled WGS sequence"/>
</dbReference>
<dbReference type="SMART" id="SM00220">
    <property type="entry name" value="S_TKc"/>
    <property type="match status" value="1"/>
</dbReference>
<proteinExistence type="inferred from homology"/>
<keyword evidence="3 6" id="KW-0547">Nucleotide-binding</keyword>
<dbReference type="InterPro" id="IPR001245">
    <property type="entry name" value="Ser-Thr/Tyr_kinase_cat_dom"/>
</dbReference>
<evidence type="ECO:0000259" key="8">
    <source>
        <dbReference type="PROSITE" id="PS50011"/>
    </source>
</evidence>
<evidence type="ECO:0000256" key="3">
    <source>
        <dbReference type="ARBA" id="ARBA00022741"/>
    </source>
</evidence>
<evidence type="ECO:0000256" key="1">
    <source>
        <dbReference type="ARBA" id="ARBA00022527"/>
    </source>
</evidence>
<name>A0AAV7EHU0_ARIFI</name>
<dbReference type="EMBL" id="JAINDJ010000005">
    <property type="protein sequence ID" value="KAG9447401.1"/>
    <property type="molecule type" value="Genomic_DNA"/>
</dbReference>
<keyword evidence="1 7" id="KW-0723">Serine/threonine-protein kinase</keyword>
<evidence type="ECO:0000256" key="2">
    <source>
        <dbReference type="ARBA" id="ARBA00022679"/>
    </source>
</evidence>
<dbReference type="PANTHER" id="PTHR23257">
    <property type="entry name" value="SERINE-THREONINE PROTEIN KINASE"/>
    <property type="match status" value="1"/>
</dbReference>
<dbReference type="GO" id="GO:0007165">
    <property type="term" value="P:signal transduction"/>
    <property type="evidence" value="ECO:0007669"/>
    <property type="project" value="TreeGrafter"/>
</dbReference>
<dbReference type="GO" id="GO:0004674">
    <property type="term" value="F:protein serine/threonine kinase activity"/>
    <property type="evidence" value="ECO:0007669"/>
    <property type="project" value="UniProtKB-KW"/>
</dbReference>
<dbReference type="CDD" id="cd13999">
    <property type="entry name" value="STKc_MAP3K-like"/>
    <property type="match status" value="1"/>
</dbReference>
<evidence type="ECO:0000256" key="4">
    <source>
        <dbReference type="ARBA" id="ARBA00022777"/>
    </source>
</evidence>
<keyword evidence="2" id="KW-0808">Transferase</keyword>
<evidence type="ECO:0000256" key="7">
    <source>
        <dbReference type="RuleBase" id="RU000304"/>
    </source>
</evidence>
<dbReference type="Gene3D" id="3.30.200.20">
    <property type="entry name" value="Phosphorylase Kinase, domain 1"/>
    <property type="match status" value="1"/>
</dbReference>
<keyword evidence="5 6" id="KW-0067">ATP-binding</keyword>
<dbReference type="Gene3D" id="1.10.510.10">
    <property type="entry name" value="Transferase(Phosphotransferase) domain 1"/>
    <property type="match status" value="1"/>
</dbReference>
<dbReference type="SUPFAM" id="SSF56112">
    <property type="entry name" value="Protein kinase-like (PK-like)"/>
    <property type="match status" value="1"/>
</dbReference>
<evidence type="ECO:0000313" key="9">
    <source>
        <dbReference type="EMBL" id="KAG9447401.1"/>
    </source>
</evidence>
<dbReference type="PROSITE" id="PS00107">
    <property type="entry name" value="PROTEIN_KINASE_ATP"/>
    <property type="match status" value="1"/>
</dbReference>
<protein>
    <recommendedName>
        <fullName evidence="8">Protein kinase domain-containing protein</fullName>
    </recommendedName>
</protein>
<organism evidence="9 10">
    <name type="scientific">Aristolochia fimbriata</name>
    <name type="common">White veined hardy Dutchman's pipe vine</name>
    <dbReference type="NCBI Taxonomy" id="158543"/>
    <lineage>
        <taxon>Eukaryota</taxon>
        <taxon>Viridiplantae</taxon>
        <taxon>Streptophyta</taxon>
        <taxon>Embryophyta</taxon>
        <taxon>Tracheophyta</taxon>
        <taxon>Spermatophyta</taxon>
        <taxon>Magnoliopsida</taxon>
        <taxon>Magnoliidae</taxon>
        <taxon>Piperales</taxon>
        <taxon>Aristolochiaceae</taxon>
        <taxon>Aristolochia</taxon>
    </lineage>
</organism>
<dbReference type="InterPro" id="IPR017441">
    <property type="entry name" value="Protein_kinase_ATP_BS"/>
</dbReference>
<evidence type="ECO:0000256" key="5">
    <source>
        <dbReference type="ARBA" id="ARBA00022840"/>
    </source>
</evidence>
<comment type="similarity">
    <text evidence="7">Belongs to the protein kinase superfamily.</text>
</comment>
<comment type="caution">
    <text evidence="9">The sequence shown here is derived from an EMBL/GenBank/DDBJ whole genome shotgun (WGS) entry which is preliminary data.</text>
</comment>